<dbReference type="CDD" id="cd16913">
    <property type="entry name" value="YkuD_like"/>
    <property type="match status" value="1"/>
</dbReference>
<proteinExistence type="predicted"/>
<dbReference type="InterPro" id="IPR041280">
    <property type="entry name" value="Big_10"/>
</dbReference>
<evidence type="ECO:0000256" key="8">
    <source>
        <dbReference type="SAM" id="MobiDB-lite"/>
    </source>
</evidence>
<dbReference type="GO" id="GO:0071972">
    <property type="term" value="F:peptidoglycan L,D-transpeptidase activity"/>
    <property type="evidence" value="ECO:0007669"/>
    <property type="project" value="TreeGrafter"/>
</dbReference>
<dbReference type="OrthoDB" id="5242354at2"/>
<dbReference type="InterPro" id="IPR038063">
    <property type="entry name" value="Transpep_catalytic_dom"/>
</dbReference>
<keyword evidence="11" id="KW-0449">Lipoprotein</keyword>
<dbReference type="EMBL" id="FQVU01000003">
    <property type="protein sequence ID" value="SHG56672.1"/>
    <property type="molecule type" value="Genomic_DNA"/>
</dbReference>
<dbReference type="GO" id="GO:0018104">
    <property type="term" value="P:peptidoglycan-protein cross-linking"/>
    <property type="evidence" value="ECO:0007669"/>
    <property type="project" value="TreeGrafter"/>
</dbReference>
<evidence type="ECO:0000256" key="6">
    <source>
        <dbReference type="ARBA" id="ARBA00023316"/>
    </source>
</evidence>
<evidence type="ECO:0000256" key="9">
    <source>
        <dbReference type="SAM" id="SignalP"/>
    </source>
</evidence>
<dbReference type="GO" id="GO:0071555">
    <property type="term" value="P:cell wall organization"/>
    <property type="evidence" value="ECO:0007669"/>
    <property type="project" value="UniProtKB-UniRule"/>
</dbReference>
<dbReference type="Gene3D" id="2.60.40.3710">
    <property type="match status" value="1"/>
</dbReference>
<evidence type="ECO:0000259" key="10">
    <source>
        <dbReference type="PROSITE" id="PS52029"/>
    </source>
</evidence>
<keyword evidence="3 7" id="KW-0133">Cell shape</keyword>
<protein>
    <submittedName>
        <fullName evidence="11">Lipoprotein-anchoring transpeptidase ErfK/SrfK</fullName>
    </submittedName>
</protein>
<accession>A0A1M5KUZ8</accession>
<comment type="pathway">
    <text evidence="1 7">Cell wall biogenesis; peptidoglycan biosynthesis.</text>
</comment>
<dbReference type="PANTHER" id="PTHR30582:SF2">
    <property type="entry name" value="L,D-TRANSPEPTIDASE YCIB-RELATED"/>
    <property type="match status" value="1"/>
</dbReference>
<evidence type="ECO:0000256" key="1">
    <source>
        <dbReference type="ARBA" id="ARBA00004752"/>
    </source>
</evidence>
<dbReference type="GO" id="GO:0008360">
    <property type="term" value="P:regulation of cell shape"/>
    <property type="evidence" value="ECO:0007669"/>
    <property type="project" value="UniProtKB-UniRule"/>
</dbReference>
<dbReference type="GO" id="GO:0016746">
    <property type="term" value="F:acyltransferase activity"/>
    <property type="evidence" value="ECO:0007669"/>
    <property type="project" value="UniProtKB-KW"/>
</dbReference>
<evidence type="ECO:0000313" key="11">
    <source>
        <dbReference type="EMBL" id="SHG56672.1"/>
    </source>
</evidence>
<dbReference type="PROSITE" id="PS52029">
    <property type="entry name" value="LD_TPASE"/>
    <property type="match status" value="1"/>
</dbReference>
<dbReference type="PROSITE" id="PS51257">
    <property type="entry name" value="PROKAR_LIPOPROTEIN"/>
    <property type="match status" value="1"/>
</dbReference>
<dbReference type="Pfam" id="PF17964">
    <property type="entry name" value="Big_10"/>
    <property type="match status" value="1"/>
</dbReference>
<feature type="active site" description="Nucleophile" evidence="7">
    <location>
        <position position="382"/>
    </location>
</feature>
<dbReference type="InterPro" id="IPR050979">
    <property type="entry name" value="LD-transpeptidase"/>
</dbReference>
<feature type="chain" id="PRO_5039726396" evidence="9">
    <location>
        <begin position="29"/>
        <end position="434"/>
    </location>
</feature>
<dbReference type="CDD" id="cd13432">
    <property type="entry name" value="LDT_IgD_like_2"/>
    <property type="match status" value="1"/>
</dbReference>
<keyword evidence="4 7" id="KW-0573">Peptidoglycan synthesis</keyword>
<dbReference type="STRING" id="1206085.SAMN05443575_2270"/>
<keyword evidence="2" id="KW-0808">Transferase</keyword>
<keyword evidence="6 7" id="KW-0961">Cell wall biogenesis/degradation</keyword>
<dbReference type="Proteomes" id="UP000186132">
    <property type="component" value="Unassembled WGS sequence"/>
</dbReference>
<evidence type="ECO:0000313" key="12">
    <source>
        <dbReference type="Proteomes" id="UP000186132"/>
    </source>
</evidence>
<feature type="active site" description="Proton donor/acceptor" evidence="7">
    <location>
        <position position="364"/>
    </location>
</feature>
<evidence type="ECO:0000256" key="3">
    <source>
        <dbReference type="ARBA" id="ARBA00022960"/>
    </source>
</evidence>
<dbReference type="SUPFAM" id="SSF141523">
    <property type="entry name" value="L,D-transpeptidase catalytic domain-like"/>
    <property type="match status" value="1"/>
</dbReference>
<evidence type="ECO:0000256" key="2">
    <source>
        <dbReference type="ARBA" id="ARBA00022679"/>
    </source>
</evidence>
<dbReference type="Pfam" id="PF03734">
    <property type="entry name" value="YkuD"/>
    <property type="match status" value="1"/>
</dbReference>
<name>A0A1M5KUZ8_9ACTN</name>
<keyword evidence="12" id="KW-1185">Reference proteome</keyword>
<evidence type="ECO:0000256" key="4">
    <source>
        <dbReference type="ARBA" id="ARBA00022984"/>
    </source>
</evidence>
<gene>
    <name evidence="11" type="ORF">SAMN05443575_2270</name>
</gene>
<sequence>MQQRGAARFGGRATRRVLAASAAVAALAGLTACTSGGGTDSDSSPSAGASTSRGGATSSASGATGSAAASEASITTTAVGGATKANPAQPVTVKVADGTLESVVMTNPAGKVVTGSTSGDRSTWRTAEDLGYGKTYSIKATAKDEGGKVVVKRDKVTTLSPGNMTMPYFNTVNGTAMADGATYGVGMVTAVRFDEAIPDKDAAEKAVTVTTTPKVTGAWYWSDDQTMQWRPKNYYATGTKVTVAAKVYGVDLGNGLYGQSDKTTSFTVGQKHVTVADAKTHQVKVYFDDKLVRTMPTSMGKGGYIENGKISLWTMPGTYTVITHENPATMSSNTYGLPASSPYGYSGLIVPWATKISTDGIYLHELDSTVSVQGSQNVSHGCLNLNQSNAKWFYQHSRVGDPVTVKHSGGPKLQVWQGGQWSVPWSTWVKGGAK</sequence>
<dbReference type="AlphaFoldDB" id="A0A1M5KUZ8"/>
<dbReference type="Gene3D" id="2.40.440.10">
    <property type="entry name" value="L,D-transpeptidase catalytic domain-like"/>
    <property type="match status" value="1"/>
</dbReference>
<feature type="signal peptide" evidence="9">
    <location>
        <begin position="1"/>
        <end position="28"/>
    </location>
</feature>
<organism evidence="11 12">
    <name type="scientific">Jatrophihabitans endophyticus</name>
    <dbReference type="NCBI Taxonomy" id="1206085"/>
    <lineage>
        <taxon>Bacteria</taxon>
        <taxon>Bacillati</taxon>
        <taxon>Actinomycetota</taxon>
        <taxon>Actinomycetes</taxon>
        <taxon>Jatrophihabitantales</taxon>
        <taxon>Jatrophihabitantaceae</taxon>
        <taxon>Jatrophihabitans</taxon>
    </lineage>
</organism>
<evidence type="ECO:0000256" key="5">
    <source>
        <dbReference type="ARBA" id="ARBA00023315"/>
    </source>
</evidence>
<keyword evidence="5" id="KW-0012">Acyltransferase</keyword>
<feature type="domain" description="L,D-TPase catalytic" evidence="10">
    <location>
        <begin position="272"/>
        <end position="406"/>
    </location>
</feature>
<keyword evidence="9" id="KW-0732">Signal</keyword>
<evidence type="ECO:0000256" key="7">
    <source>
        <dbReference type="PROSITE-ProRule" id="PRU01373"/>
    </source>
</evidence>
<feature type="region of interest" description="Disordered" evidence="8">
    <location>
        <begin position="34"/>
        <end position="67"/>
    </location>
</feature>
<dbReference type="GO" id="GO:0005576">
    <property type="term" value="C:extracellular region"/>
    <property type="evidence" value="ECO:0007669"/>
    <property type="project" value="TreeGrafter"/>
</dbReference>
<dbReference type="Gene3D" id="2.60.40.3780">
    <property type="match status" value="1"/>
</dbReference>
<dbReference type="PANTHER" id="PTHR30582">
    <property type="entry name" value="L,D-TRANSPEPTIDASE"/>
    <property type="match status" value="1"/>
</dbReference>
<dbReference type="UniPathway" id="UPA00219"/>
<reference evidence="11 12" key="1">
    <citation type="submission" date="2016-11" db="EMBL/GenBank/DDBJ databases">
        <authorList>
            <person name="Jaros S."/>
            <person name="Januszkiewicz K."/>
            <person name="Wedrychowicz H."/>
        </authorList>
    </citation>
    <scope>NUCLEOTIDE SEQUENCE [LARGE SCALE GENOMIC DNA]</scope>
    <source>
        <strain evidence="11 12">DSM 45627</strain>
    </source>
</reference>
<dbReference type="InterPro" id="IPR005490">
    <property type="entry name" value="LD_TPept_cat_dom"/>
</dbReference>